<evidence type="ECO:0000313" key="4">
    <source>
        <dbReference type="Ensembl" id="ENSCWAP00000000824.1"/>
    </source>
</evidence>
<organism evidence="4 5">
    <name type="scientific">Catagonus wagneri</name>
    <name type="common">Chacoan peccary</name>
    <dbReference type="NCBI Taxonomy" id="51154"/>
    <lineage>
        <taxon>Eukaryota</taxon>
        <taxon>Metazoa</taxon>
        <taxon>Chordata</taxon>
        <taxon>Craniata</taxon>
        <taxon>Vertebrata</taxon>
        <taxon>Euteleostomi</taxon>
        <taxon>Mammalia</taxon>
        <taxon>Eutheria</taxon>
        <taxon>Laurasiatheria</taxon>
        <taxon>Artiodactyla</taxon>
        <taxon>Suina</taxon>
        <taxon>Tayassuidae</taxon>
        <taxon>Catagonus</taxon>
    </lineage>
</organism>
<dbReference type="Proteomes" id="UP000694540">
    <property type="component" value="Unplaced"/>
</dbReference>
<gene>
    <name evidence="4" type="primary">ADAMTS12</name>
</gene>
<evidence type="ECO:0000256" key="2">
    <source>
        <dbReference type="SAM" id="SignalP"/>
    </source>
</evidence>
<name>A0A8C3VLP7_9CETA</name>
<keyword evidence="1" id="KW-1015">Disulfide bond</keyword>
<evidence type="ECO:0000256" key="1">
    <source>
        <dbReference type="ARBA" id="ARBA00023157"/>
    </source>
</evidence>
<dbReference type="PANTHER" id="PTHR11905:SF256">
    <property type="entry name" value="PEPTIDASE M12B DOMAIN-CONTAINING PROTEIN"/>
    <property type="match status" value="1"/>
</dbReference>
<proteinExistence type="predicted"/>
<accession>A0A8C3VLP7</accession>
<evidence type="ECO:0000259" key="3">
    <source>
        <dbReference type="Pfam" id="PF01562"/>
    </source>
</evidence>
<evidence type="ECO:0000313" key="5">
    <source>
        <dbReference type="Proteomes" id="UP000694540"/>
    </source>
</evidence>
<dbReference type="PANTHER" id="PTHR11905">
    <property type="entry name" value="ADAM A DISINTEGRIN AND METALLOPROTEASE DOMAIN"/>
    <property type="match status" value="1"/>
</dbReference>
<dbReference type="AlphaFoldDB" id="A0A8C3VLP7"/>
<reference evidence="4" key="1">
    <citation type="submission" date="2025-08" db="UniProtKB">
        <authorList>
            <consortium name="Ensembl"/>
        </authorList>
    </citation>
    <scope>IDENTIFICATION</scope>
</reference>
<dbReference type="Ensembl" id="ENSCWAT00000000923.1">
    <property type="protein sequence ID" value="ENSCWAP00000000824.1"/>
    <property type="gene ID" value="ENSCWAG00000000649.1"/>
</dbReference>
<feature type="domain" description="Peptidase M12B propeptide" evidence="3">
    <location>
        <begin position="54"/>
        <end position="145"/>
    </location>
</feature>
<dbReference type="GeneTree" id="ENSGT00940000155855"/>
<sequence>MPCVQRSWLAELFVAAQLLNLGVLCYERQPQPGPLRFPDRKQEHFIKSLPEYHVVAPVRVDASGHFLSYALHHPVTSSRRKRDLGGSEDQVYYRIPHEETDLFFNLTVNQELLSKSYIVERRYGNLSHVKMAASSGPPCHLRGTVLQQGTRAGTAALSACHGLTGFFHLPHGDFFIEPVKKHPLAEGEYHPHVVYRRQRRGIPEAEHPACGLNGIVTISSLEEFVLLLLCLFCS</sequence>
<keyword evidence="2" id="KW-0732">Signal</keyword>
<keyword evidence="5" id="KW-1185">Reference proteome</keyword>
<dbReference type="Pfam" id="PF01562">
    <property type="entry name" value="Pep_M12B_propep"/>
    <property type="match status" value="1"/>
</dbReference>
<feature type="signal peptide" evidence="2">
    <location>
        <begin position="1"/>
        <end position="25"/>
    </location>
</feature>
<feature type="chain" id="PRO_5034070696" evidence="2">
    <location>
        <begin position="26"/>
        <end position="234"/>
    </location>
</feature>
<reference evidence="4" key="2">
    <citation type="submission" date="2025-09" db="UniProtKB">
        <authorList>
            <consortium name="Ensembl"/>
        </authorList>
    </citation>
    <scope>IDENTIFICATION</scope>
</reference>
<dbReference type="InterPro" id="IPR002870">
    <property type="entry name" value="Peptidase_M12B_N"/>
</dbReference>
<protein>
    <submittedName>
        <fullName evidence="4">ADAM metallopeptidase with thrombospondin type 1 motif 12</fullName>
    </submittedName>
</protein>